<keyword evidence="4 7" id="KW-1133">Transmembrane helix</keyword>
<feature type="transmembrane region" description="Helical" evidence="7">
    <location>
        <begin position="276"/>
        <end position="293"/>
    </location>
</feature>
<evidence type="ECO:0000256" key="4">
    <source>
        <dbReference type="ARBA" id="ARBA00022989"/>
    </source>
</evidence>
<reference evidence="9 10" key="1">
    <citation type="submission" date="2021-03" db="EMBL/GenBank/DDBJ databases">
        <title>novel species in genus Cellulomonas.</title>
        <authorList>
            <person name="Zhang G."/>
        </authorList>
    </citation>
    <scope>NUCLEOTIDE SEQUENCE [LARGE SCALE GENOMIC DNA]</scope>
    <source>
        <strain evidence="10">zg-ZUI188</strain>
    </source>
</reference>
<accession>A0ABS3SDS0</accession>
<feature type="domain" description="EamA" evidence="8">
    <location>
        <begin position="12"/>
        <end position="145"/>
    </location>
</feature>
<dbReference type="EMBL" id="JAGFBM010000001">
    <property type="protein sequence ID" value="MBO3083890.1"/>
    <property type="molecule type" value="Genomic_DNA"/>
</dbReference>
<evidence type="ECO:0000313" key="9">
    <source>
        <dbReference type="EMBL" id="MBO3083890.1"/>
    </source>
</evidence>
<evidence type="ECO:0000256" key="6">
    <source>
        <dbReference type="SAM" id="MobiDB-lite"/>
    </source>
</evidence>
<comment type="similarity">
    <text evidence="2">Belongs to the EamA transporter family.</text>
</comment>
<feature type="transmembrane region" description="Helical" evidence="7">
    <location>
        <begin position="130"/>
        <end position="148"/>
    </location>
</feature>
<dbReference type="PANTHER" id="PTHR32322">
    <property type="entry name" value="INNER MEMBRANE TRANSPORTER"/>
    <property type="match status" value="1"/>
</dbReference>
<evidence type="ECO:0000313" key="10">
    <source>
        <dbReference type="Proteomes" id="UP000678317"/>
    </source>
</evidence>
<dbReference type="RefSeq" id="WP_208288719.1">
    <property type="nucleotide sequence ID" value="NZ_CP074404.1"/>
</dbReference>
<dbReference type="Pfam" id="PF00892">
    <property type="entry name" value="EamA"/>
    <property type="match status" value="2"/>
</dbReference>
<keyword evidence="10" id="KW-1185">Reference proteome</keyword>
<dbReference type="Proteomes" id="UP000678317">
    <property type="component" value="Unassembled WGS sequence"/>
</dbReference>
<gene>
    <name evidence="9" type="ORF">J4035_04485</name>
</gene>
<evidence type="ECO:0000256" key="7">
    <source>
        <dbReference type="SAM" id="Phobius"/>
    </source>
</evidence>
<feature type="transmembrane region" description="Helical" evidence="7">
    <location>
        <begin position="72"/>
        <end position="93"/>
    </location>
</feature>
<feature type="transmembrane region" description="Helical" evidence="7">
    <location>
        <begin position="186"/>
        <end position="209"/>
    </location>
</feature>
<evidence type="ECO:0000256" key="1">
    <source>
        <dbReference type="ARBA" id="ARBA00004141"/>
    </source>
</evidence>
<feature type="domain" description="EamA" evidence="8">
    <location>
        <begin position="157"/>
        <end position="293"/>
    </location>
</feature>
<evidence type="ECO:0000256" key="2">
    <source>
        <dbReference type="ARBA" id="ARBA00007362"/>
    </source>
</evidence>
<sequence length="342" mass="33472">MTAEPRPRDFALVALGGVLWGTGGLAGAALADAADLAPLTVAAYRLLGGGGVLLLGLAAAGALRGFARTRPVVVRVLATALLAAVYQAAYFAAVQRAGVAVATLVALGAAPLAVAAGSTVSTRRLPAPRTLAALGLALAGLVLLVRPSEAGPRAAVGALLALLAAVAFATMTVLNRRGVPGLGPLPLTATAFTLGGAALLPVAALTGSATTGLAVPSDVDGWLLLAYLAVVPTAAAYGAYFTGLRHVPATTAALLALLEPLTATVGAVLLRGEQLGLHGVLGAGLVGAAVVVLRPRRAGSPTMDAPGRAAGHLSRSDAARAGSANTSGVVRASDPREGPAPR</sequence>
<dbReference type="InterPro" id="IPR000620">
    <property type="entry name" value="EamA_dom"/>
</dbReference>
<name>A0ABS3SDS0_9CELL</name>
<evidence type="ECO:0000256" key="3">
    <source>
        <dbReference type="ARBA" id="ARBA00022692"/>
    </source>
</evidence>
<evidence type="ECO:0000256" key="5">
    <source>
        <dbReference type="ARBA" id="ARBA00023136"/>
    </source>
</evidence>
<feature type="transmembrane region" description="Helical" evidence="7">
    <location>
        <begin position="252"/>
        <end position="270"/>
    </location>
</feature>
<feature type="transmembrane region" description="Helical" evidence="7">
    <location>
        <begin position="43"/>
        <end position="63"/>
    </location>
</feature>
<protein>
    <submittedName>
        <fullName evidence="9">DMT family transporter</fullName>
    </submittedName>
</protein>
<dbReference type="InterPro" id="IPR037185">
    <property type="entry name" value="EmrE-like"/>
</dbReference>
<dbReference type="InterPro" id="IPR050638">
    <property type="entry name" value="AA-Vitamin_Transporters"/>
</dbReference>
<feature type="transmembrane region" description="Helical" evidence="7">
    <location>
        <begin position="99"/>
        <end position="118"/>
    </location>
</feature>
<proteinExistence type="inferred from homology"/>
<feature type="region of interest" description="Disordered" evidence="6">
    <location>
        <begin position="301"/>
        <end position="342"/>
    </location>
</feature>
<evidence type="ECO:0000259" key="8">
    <source>
        <dbReference type="Pfam" id="PF00892"/>
    </source>
</evidence>
<dbReference type="PANTHER" id="PTHR32322:SF2">
    <property type="entry name" value="EAMA DOMAIN-CONTAINING PROTEIN"/>
    <property type="match status" value="1"/>
</dbReference>
<comment type="subcellular location">
    <subcellularLocation>
        <location evidence="1">Membrane</location>
        <topology evidence="1">Multi-pass membrane protein</topology>
    </subcellularLocation>
</comment>
<keyword evidence="3 7" id="KW-0812">Transmembrane</keyword>
<feature type="transmembrane region" description="Helical" evidence="7">
    <location>
        <begin position="221"/>
        <end position="240"/>
    </location>
</feature>
<feature type="transmembrane region" description="Helical" evidence="7">
    <location>
        <begin position="154"/>
        <end position="174"/>
    </location>
</feature>
<feature type="compositionally biased region" description="Basic and acidic residues" evidence="6">
    <location>
        <begin position="333"/>
        <end position="342"/>
    </location>
</feature>
<comment type="caution">
    <text evidence="9">The sequence shown here is derived from an EMBL/GenBank/DDBJ whole genome shotgun (WGS) entry which is preliminary data.</text>
</comment>
<organism evidence="9 10">
    <name type="scientific">Cellulomonas fengjieae</name>
    <dbReference type="NCBI Taxonomy" id="2819978"/>
    <lineage>
        <taxon>Bacteria</taxon>
        <taxon>Bacillati</taxon>
        <taxon>Actinomycetota</taxon>
        <taxon>Actinomycetes</taxon>
        <taxon>Micrococcales</taxon>
        <taxon>Cellulomonadaceae</taxon>
        <taxon>Cellulomonas</taxon>
    </lineage>
</organism>
<dbReference type="SUPFAM" id="SSF103481">
    <property type="entry name" value="Multidrug resistance efflux transporter EmrE"/>
    <property type="match status" value="2"/>
</dbReference>
<keyword evidence="5 7" id="KW-0472">Membrane</keyword>